<evidence type="ECO:0008006" key="4">
    <source>
        <dbReference type="Google" id="ProtNLM"/>
    </source>
</evidence>
<dbReference type="InterPro" id="IPR007712">
    <property type="entry name" value="RelE/ParE_toxin"/>
</dbReference>
<keyword evidence="3" id="KW-1185">Reference proteome</keyword>
<dbReference type="RefSeq" id="WP_188716578.1">
    <property type="nucleotide sequence ID" value="NZ_BMIV01000018.1"/>
</dbReference>
<keyword evidence="1" id="KW-1277">Toxin-antitoxin system</keyword>
<proteinExistence type="predicted"/>
<comment type="caution">
    <text evidence="2">The sequence shown here is derived from an EMBL/GenBank/DDBJ whole genome shotgun (WGS) entry which is preliminary data.</text>
</comment>
<evidence type="ECO:0000313" key="3">
    <source>
        <dbReference type="Proteomes" id="UP000640509"/>
    </source>
</evidence>
<dbReference type="EMBL" id="BMIV01000018">
    <property type="protein sequence ID" value="GGF77923.1"/>
    <property type="molecule type" value="Genomic_DNA"/>
</dbReference>
<dbReference type="Pfam" id="PF05016">
    <property type="entry name" value="ParE_toxin"/>
    <property type="match status" value="1"/>
</dbReference>
<evidence type="ECO:0000313" key="2">
    <source>
        <dbReference type="EMBL" id="GGF77923.1"/>
    </source>
</evidence>
<sequence>MKERRVVFAPEAAEDLAALYDWIADAASPQTAIAYLARVEGFCRRLSIGSERGHLRADIRPNLRIIGFERRLTVAFTVGDEAVTILRIFTAGRDWEGVL</sequence>
<evidence type="ECO:0000256" key="1">
    <source>
        <dbReference type="ARBA" id="ARBA00022649"/>
    </source>
</evidence>
<dbReference type="Proteomes" id="UP000640509">
    <property type="component" value="Unassembled WGS sequence"/>
</dbReference>
<accession>A0ABQ1VMZ4</accession>
<name>A0ABQ1VMZ4_9RHOB</name>
<organism evidence="2 3">
    <name type="scientific">Paracoccus acridae</name>
    <dbReference type="NCBI Taxonomy" id="1795310"/>
    <lineage>
        <taxon>Bacteria</taxon>
        <taxon>Pseudomonadati</taxon>
        <taxon>Pseudomonadota</taxon>
        <taxon>Alphaproteobacteria</taxon>
        <taxon>Rhodobacterales</taxon>
        <taxon>Paracoccaceae</taxon>
        <taxon>Paracoccus</taxon>
    </lineage>
</organism>
<dbReference type="Gene3D" id="3.30.2310.20">
    <property type="entry name" value="RelE-like"/>
    <property type="match status" value="1"/>
</dbReference>
<protein>
    <recommendedName>
        <fullName evidence="4">Type II toxin-antitoxin system RelE/ParE family toxin</fullName>
    </recommendedName>
</protein>
<dbReference type="InterPro" id="IPR035093">
    <property type="entry name" value="RelE/ParE_toxin_dom_sf"/>
</dbReference>
<reference evidence="3" key="1">
    <citation type="journal article" date="2019" name="Int. J. Syst. Evol. Microbiol.">
        <title>The Global Catalogue of Microorganisms (GCM) 10K type strain sequencing project: providing services to taxonomists for standard genome sequencing and annotation.</title>
        <authorList>
            <consortium name="The Broad Institute Genomics Platform"/>
            <consortium name="The Broad Institute Genome Sequencing Center for Infectious Disease"/>
            <person name="Wu L."/>
            <person name="Ma J."/>
        </authorList>
    </citation>
    <scope>NUCLEOTIDE SEQUENCE [LARGE SCALE GENOMIC DNA]</scope>
    <source>
        <strain evidence="3">CGMCC 1.15419</strain>
    </source>
</reference>
<gene>
    <name evidence="2" type="ORF">GCM10011402_33180</name>
</gene>